<feature type="region of interest" description="Disordered" evidence="1">
    <location>
        <begin position="81"/>
        <end position="104"/>
    </location>
</feature>
<evidence type="ECO:0000256" key="1">
    <source>
        <dbReference type="SAM" id="MobiDB-lite"/>
    </source>
</evidence>
<name>A0ABT2PUV3_9MOLU</name>
<evidence type="ECO:0000313" key="2">
    <source>
        <dbReference type="EMBL" id="MCU0104726.1"/>
    </source>
</evidence>
<evidence type="ECO:0000313" key="3">
    <source>
        <dbReference type="Proteomes" id="UP001209076"/>
    </source>
</evidence>
<dbReference type="EMBL" id="JAOEGN010000005">
    <property type="protein sequence ID" value="MCU0104726.1"/>
    <property type="molecule type" value="Genomic_DNA"/>
</dbReference>
<dbReference type="Proteomes" id="UP001209076">
    <property type="component" value="Unassembled WGS sequence"/>
</dbReference>
<sequence>MKKKKGYVGDIYFIDPSHVIEKNRLQKYTEIKGSKSSNKRPVMVGIEKSSKKVQISDISTKATKAEINKKMMVPLKNTKLKQKSYVDSSTKSKSELTRKHFKVGEPPLVNKSKIKVDNRDIAEYELSRKKRYK</sequence>
<proteinExistence type="predicted"/>
<dbReference type="RefSeq" id="WP_262095976.1">
    <property type="nucleotide sequence ID" value="NZ_JAOEGN010000005.1"/>
</dbReference>
<protein>
    <submittedName>
        <fullName evidence="2">Uncharacterized protein</fullName>
    </submittedName>
</protein>
<reference evidence="3" key="1">
    <citation type="submission" date="2023-07" db="EMBL/GenBank/DDBJ databases">
        <title>Novel Mycoplasma species identified in domestic and wild animals.</title>
        <authorList>
            <person name="Volokhov D.V."/>
            <person name="Furtak V.A."/>
            <person name="Zagorodnyaya T.A."/>
        </authorList>
    </citation>
    <scope>NUCLEOTIDE SEQUENCE [LARGE SCALE GENOMIC DNA]</scope>
    <source>
        <strain evidence="3">92-19</strain>
    </source>
</reference>
<comment type="caution">
    <text evidence="2">The sequence shown here is derived from an EMBL/GenBank/DDBJ whole genome shotgun (WGS) entry which is preliminary data.</text>
</comment>
<organism evidence="2 3">
    <name type="scientific">Paracholeplasma vituli</name>
    <dbReference type="NCBI Taxonomy" id="69473"/>
    <lineage>
        <taxon>Bacteria</taxon>
        <taxon>Bacillati</taxon>
        <taxon>Mycoplasmatota</taxon>
        <taxon>Mollicutes</taxon>
        <taxon>Acholeplasmatales</taxon>
        <taxon>Acholeplasmataceae</taxon>
        <taxon>Paracholeplasma</taxon>
    </lineage>
</organism>
<keyword evidence="3" id="KW-1185">Reference proteome</keyword>
<accession>A0ABT2PUV3</accession>
<gene>
    <name evidence="2" type="ORF">N7603_03555</name>
</gene>